<dbReference type="AlphaFoldDB" id="A0A821GH88"/>
<dbReference type="Proteomes" id="UP000663866">
    <property type="component" value="Unassembled WGS sequence"/>
</dbReference>
<reference evidence="1" key="1">
    <citation type="submission" date="2021-02" db="EMBL/GenBank/DDBJ databases">
        <authorList>
            <person name="Nowell W R."/>
        </authorList>
    </citation>
    <scope>NUCLEOTIDE SEQUENCE</scope>
</reference>
<proteinExistence type="predicted"/>
<keyword evidence="2" id="KW-1185">Reference proteome</keyword>
<comment type="caution">
    <text evidence="1">The sequence shown here is derived from an EMBL/GenBank/DDBJ whole genome shotgun (WGS) entry which is preliminary data.</text>
</comment>
<evidence type="ECO:0000313" key="2">
    <source>
        <dbReference type="Proteomes" id="UP000663866"/>
    </source>
</evidence>
<protein>
    <recommendedName>
        <fullName evidence="3">Replication factor A C-terminal domain-containing protein</fullName>
    </recommendedName>
</protein>
<organism evidence="1 2">
    <name type="scientific">Rotaria magnacalcarata</name>
    <dbReference type="NCBI Taxonomy" id="392030"/>
    <lineage>
        <taxon>Eukaryota</taxon>
        <taxon>Metazoa</taxon>
        <taxon>Spiralia</taxon>
        <taxon>Gnathifera</taxon>
        <taxon>Rotifera</taxon>
        <taxon>Eurotatoria</taxon>
        <taxon>Bdelloidea</taxon>
        <taxon>Philodinida</taxon>
        <taxon>Philodinidae</taxon>
        <taxon>Rotaria</taxon>
    </lineage>
</organism>
<gene>
    <name evidence="1" type="ORF">OVN521_LOCUS47180</name>
</gene>
<dbReference type="InterPro" id="IPR012340">
    <property type="entry name" value="NA-bd_OB-fold"/>
</dbReference>
<sequence length="62" mass="7216">FRIRCKTIYKSSIRYVGTYEKIFDAIACDSSGEVKVVAFNDDVDKFFNMMTMNEVKYACSHE</sequence>
<evidence type="ECO:0008006" key="3">
    <source>
        <dbReference type="Google" id="ProtNLM"/>
    </source>
</evidence>
<feature type="non-terminal residue" evidence="1">
    <location>
        <position position="1"/>
    </location>
</feature>
<accession>A0A821GH88</accession>
<dbReference type="Gene3D" id="2.40.50.140">
    <property type="entry name" value="Nucleic acid-binding proteins"/>
    <property type="match status" value="1"/>
</dbReference>
<dbReference type="EMBL" id="CAJOBG010090471">
    <property type="protein sequence ID" value="CAF4663566.1"/>
    <property type="molecule type" value="Genomic_DNA"/>
</dbReference>
<dbReference type="SUPFAM" id="SSF50249">
    <property type="entry name" value="Nucleic acid-binding proteins"/>
    <property type="match status" value="1"/>
</dbReference>
<name>A0A821GH88_9BILA</name>
<evidence type="ECO:0000313" key="1">
    <source>
        <dbReference type="EMBL" id="CAF4663566.1"/>
    </source>
</evidence>